<reference evidence="6" key="1">
    <citation type="submission" date="2025-08" db="UniProtKB">
        <authorList>
            <consortium name="RefSeq"/>
        </authorList>
    </citation>
    <scope>IDENTIFICATION</scope>
    <source>
        <strain evidence="6">15085-1641.00</strain>
        <tissue evidence="6">Whole body</tissue>
    </source>
</reference>
<keyword evidence="5" id="KW-1185">Reference proteome</keyword>
<keyword evidence="1 2" id="KW-0193">Cuticle</keyword>
<feature type="region of interest" description="Disordered" evidence="3">
    <location>
        <begin position="41"/>
        <end position="64"/>
    </location>
</feature>
<feature type="chain" id="PRO_5026746554" evidence="4">
    <location>
        <begin position="20"/>
        <end position="111"/>
    </location>
</feature>
<evidence type="ECO:0000256" key="3">
    <source>
        <dbReference type="SAM" id="MobiDB-lite"/>
    </source>
</evidence>
<evidence type="ECO:0000313" key="6">
    <source>
        <dbReference type="RefSeq" id="XP_023172425.2"/>
    </source>
</evidence>
<dbReference type="PROSITE" id="PS51155">
    <property type="entry name" value="CHIT_BIND_RR_2"/>
    <property type="match status" value="1"/>
</dbReference>
<gene>
    <name evidence="6" type="primary">LOC111600522</name>
</gene>
<keyword evidence="4" id="KW-0732">Signal</keyword>
<evidence type="ECO:0000256" key="4">
    <source>
        <dbReference type="SAM" id="SignalP"/>
    </source>
</evidence>
<dbReference type="KEGG" id="dhe:111600522"/>
<dbReference type="GO" id="GO:0062129">
    <property type="term" value="C:chitin-based extracellular matrix"/>
    <property type="evidence" value="ECO:0007669"/>
    <property type="project" value="TreeGrafter"/>
</dbReference>
<protein>
    <submittedName>
        <fullName evidence="6">Larval cuticle protein 65Ag1-like</fullName>
    </submittedName>
</protein>
<feature type="compositionally biased region" description="Basic and acidic residues" evidence="3">
    <location>
        <begin position="41"/>
        <end position="56"/>
    </location>
</feature>
<dbReference type="InterPro" id="IPR031311">
    <property type="entry name" value="CHIT_BIND_RR_consensus"/>
</dbReference>
<dbReference type="Proteomes" id="UP000504633">
    <property type="component" value="Unplaced"/>
</dbReference>
<dbReference type="PANTHER" id="PTHR10380">
    <property type="entry name" value="CUTICLE PROTEIN"/>
    <property type="match status" value="1"/>
</dbReference>
<evidence type="ECO:0000313" key="5">
    <source>
        <dbReference type="Proteomes" id="UP000504633"/>
    </source>
</evidence>
<dbReference type="AlphaFoldDB" id="A0A6J1M0I7"/>
<dbReference type="GeneID" id="111600522"/>
<evidence type="ECO:0000256" key="1">
    <source>
        <dbReference type="ARBA" id="ARBA00022460"/>
    </source>
</evidence>
<name>A0A6J1M0I7_DROHY</name>
<dbReference type="InterPro" id="IPR050468">
    <property type="entry name" value="Cuticle_Struct_Prot"/>
</dbReference>
<dbReference type="PANTHER" id="PTHR10380:SF218">
    <property type="entry name" value="ADULT CUTICLE PROTEIN 65AA-RELATED"/>
    <property type="match status" value="1"/>
</dbReference>
<sequence length="111" mass="11717">MKFALAIVCLSLCLATSLSVPLPDNAAQIVNLESDVRPDGYDLKLETSDGTKREEQGTLTNAGTEDEAISVKGSFSYVGDDGVVYAVNYVADQNGFQPEGAHIPNVPLGNV</sequence>
<dbReference type="OrthoDB" id="7255276at2759"/>
<accession>A0A6J1M0I7</accession>
<dbReference type="InterPro" id="IPR000618">
    <property type="entry name" value="Insect_cuticle"/>
</dbReference>
<feature type="signal peptide" evidence="4">
    <location>
        <begin position="1"/>
        <end position="19"/>
    </location>
</feature>
<dbReference type="PRINTS" id="PR00947">
    <property type="entry name" value="CUTICLE"/>
</dbReference>
<dbReference type="RefSeq" id="XP_023172425.2">
    <property type="nucleotide sequence ID" value="XM_023316657.2"/>
</dbReference>
<dbReference type="OMA" id="QGAHIPH"/>
<dbReference type="PROSITE" id="PS00233">
    <property type="entry name" value="CHIT_BIND_RR_1"/>
    <property type="match status" value="1"/>
</dbReference>
<evidence type="ECO:0000256" key="2">
    <source>
        <dbReference type="PROSITE-ProRule" id="PRU00497"/>
    </source>
</evidence>
<dbReference type="GO" id="GO:0008010">
    <property type="term" value="F:structural constituent of chitin-based larval cuticle"/>
    <property type="evidence" value="ECO:0007669"/>
    <property type="project" value="TreeGrafter"/>
</dbReference>
<dbReference type="Pfam" id="PF00379">
    <property type="entry name" value="Chitin_bind_4"/>
    <property type="match status" value="1"/>
</dbReference>
<proteinExistence type="predicted"/>
<organism evidence="5 6">
    <name type="scientific">Drosophila hydei</name>
    <name type="common">Fruit fly</name>
    <dbReference type="NCBI Taxonomy" id="7224"/>
    <lineage>
        <taxon>Eukaryota</taxon>
        <taxon>Metazoa</taxon>
        <taxon>Ecdysozoa</taxon>
        <taxon>Arthropoda</taxon>
        <taxon>Hexapoda</taxon>
        <taxon>Insecta</taxon>
        <taxon>Pterygota</taxon>
        <taxon>Neoptera</taxon>
        <taxon>Endopterygota</taxon>
        <taxon>Diptera</taxon>
        <taxon>Brachycera</taxon>
        <taxon>Muscomorpha</taxon>
        <taxon>Ephydroidea</taxon>
        <taxon>Drosophilidae</taxon>
        <taxon>Drosophila</taxon>
    </lineage>
</organism>